<evidence type="ECO:0000256" key="2">
    <source>
        <dbReference type="ARBA" id="ARBA00022490"/>
    </source>
</evidence>
<dbReference type="SMART" id="SM00320">
    <property type="entry name" value="WD40"/>
    <property type="match status" value="6"/>
</dbReference>
<dbReference type="PROSITE" id="PS00678">
    <property type="entry name" value="WD_REPEATS_1"/>
    <property type="match status" value="1"/>
</dbReference>
<dbReference type="InterPro" id="IPR019775">
    <property type="entry name" value="WD40_repeat_CS"/>
</dbReference>
<dbReference type="PROSITE" id="PS50294">
    <property type="entry name" value="WD_REPEATS_REGION"/>
    <property type="match status" value="2"/>
</dbReference>
<dbReference type="AlphaFoldDB" id="A0AAE0MAL9"/>
<dbReference type="PANTHER" id="PTHR22842:SF3">
    <property type="entry name" value="WD REPEAT DOMAIN-CONTAINING PROTEIN 83"/>
    <property type="match status" value="1"/>
</dbReference>
<dbReference type="PRINTS" id="PR00320">
    <property type="entry name" value="GPROTEINBRPT"/>
</dbReference>
<dbReference type="PROSITE" id="PS50082">
    <property type="entry name" value="WD_REPEATS_2"/>
    <property type="match status" value="3"/>
</dbReference>
<feature type="repeat" description="WD" evidence="6">
    <location>
        <begin position="151"/>
        <end position="188"/>
    </location>
</feature>
<sequence length="415" mass="43162">MDPANLHNNNTTTSSRRDNKTSSFPQRPVAQLLGSNGPIHAVSYSASPGSYILTGSADRSIRLYNPLPEKNNTTLNNGGSSYITTPSSAAAAVGIPSGLLIQTYSGHGYEVLSLAIAADNARFASAGGDRAVYLWDVVTAQTVRRFGATSGQGHSGRVNAVAFAGSDDSLLVSGGLDTTVRIWDTKSGGNGAKPIQVLGDAKDAVTSLAVSGDAEVIAGSVDGRVRSYDVRMGRVVADVFPASVTSLCLSRDEKTLLVGSLDSKLRLMDRRDGKCLRTYADKGWRNEELRVQSVFGGGERFVVAGDELTASSVSSGADDGDDVSGGGGGGGLTEGRIWAWDLLTGKLVAKISLSWNNNNNNTTTGVGTGIPPLGGYRKDKNKNKNVVSSLAWKEGGFGNQFCVGGTSGVVTVFGE</sequence>
<organism evidence="8 9">
    <name type="scientific">Apodospora peruviana</name>
    <dbReference type="NCBI Taxonomy" id="516989"/>
    <lineage>
        <taxon>Eukaryota</taxon>
        <taxon>Fungi</taxon>
        <taxon>Dikarya</taxon>
        <taxon>Ascomycota</taxon>
        <taxon>Pezizomycotina</taxon>
        <taxon>Sordariomycetes</taxon>
        <taxon>Sordariomycetidae</taxon>
        <taxon>Sordariales</taxon>
        <taxon>Lasiosphaeriaceae</taxon>
        <taxon>Apodospora</taxon>
    </lineage>
</organism>
<dbReference type="SUPFAM" id="SSF50978">
    <property type="entry name" value="WD40 repeat-like"/>
    <property type="match status" value="1"/>
</dbReference>
<dbReference type="PANTHER" id="PTHR22842">
    <property type="entry name" value="WD40 REPEAT PROTEIN"/>
    <property type="match status" value="1"/>
</dbReference>
<dbReference type="InterPro" id="IPR020472">
    <property type="entry name" value="WD40_PAC1"/>
</dbReference>
<feature type="region of interest" description="Disordered" evidence="7">
    <location>
        <begin position="1"/>
        <end position="30"/>
    </location>
</feature>
<dbReference type="InterPro" id="IPR001680">
    <property type="entry name" value="WD40_rpt"/>
</dbReference>
<keyword evidence="9" id="KW-1185">Reference proteome</keyword>
<evidence type="ECO:0000256" key="5">
    <source>
        <dbReference type="ARBA" id="ARBA00038145"/>
    </source>
</evidence>
<dbReference type="Pfam" id="PF00400">
    <property type="entry name" value="WD40"/>
    <property type="match status" value="5"/>
</dbReference>
<dbReference type="Gene3D" id="2.130.10.10">
    <property type="entry name" value="YVTN repeat-like/Quinoprotein amine dehydrogenase"/>
    <property type="match status" value="2"/>
</dbReference>
<evidence type="ECO:0000313" key="8">
    <source>
        <dbReference type="EMBL" id="KAK3325546.1"/>
    </source>
</evidence>
<feature type="repeat" description="WD" evidence="6">
    <location>
        <begin position="104"/>
        <end position="145"/>
    </location>
</feature>
<evidence type="ECO:0000256" key="6">
    <source>
        <dbReference type="PROSITE-ProRule" id="PRU00221"/>
    </source>
</evidence>
<keyword evidence="2" id="KW-0963">Cytoplasm</keyword>
<keyword evidence="3 6" id="KW-0853">WD repeat</keyword>
<dbReference type="InterPro" id="IPR051980">
    <property type="entry name" value="WD_repeat_MORG1"/>
</dbReference>
<keyword evidence="4" id="KW-0677">Repeat</keyword>
<gene>
    <name evidence="8" type="ORF">B0H66DRAFT_529576</name>
</gene>
<dbReference type="EMBL" id="JAUEDM010000002">
    <property type="protein sequence ID" value="KAK3325546.1"/>
    <property type="molecule type" value="Genomic_DNA"/>
</dbReference>
<evidence type="ECO:0000256" key="7">
    <source>
        <dbReference type="SAM" id="MobiDB-lite"/>
    </source>
</evidence>
<dbReference type="CDD" id="cd00200">
    <property type="entry name" value="WD40"/>
    <property type="match status" value="1"/>
</dbReference>
<dbReference type="GO" id="GO:0005737">
    <property type="term" value="C:cytoplasm"/>
    <property type="evidence" value="ECO:0007669"/>
    <property type="project" value="UniProtKB-SubCell"/>
</dbReference>
<dbReference type="Proteomes" id="UP001283341">
    <property type="component" value="Unassembled WGS sequence"/>
</dbReference>
<accession>A0AAE0MAL9</accession>
<evidence type="ECO:0000256" key="4">
    <source>
        <dbReference type="ARBA" id="ARBA00022737"/>
    </source>
</evidence>
<dbReference type="GO" id="GO:0000398">
    <property type="term" value="P:mRNA splicing, via spliceosome"/>
    <property type="evidence" value="ECO:0007669"/>
    <property type="project" value="TreeGrafter"/>
</dbReference>
<reference evidence="8" key="2">
    <citation type="submission" date="2023-06" db="EMBL/GenBank/DDBJ databases">
        <authorList>
            <consortium name="Lawrence Berkeley National Laboratory"/>
            <person name="Haridas S."/>
            <person name="Hensen N."/>
            <person name="Bonometti L."/>
            <person name="Westerberg I."/>
            <person name="Brannstrom I.O."/>
            <person name="Guillou S."/>
            <person name="Cros-Aarteil S."/>
            <person name="Calhoun S."/>
            <person name="Kuo A."/>
            <person name="Mondo S."/>
            <person name="Pangilinan J."/>
            <person name="Riley R."/>
            <person name="Labutti K."/>
            <person name="Andreopoulos B."/>
            <person name="Lipzen A."/>
            <person name="Chen C."/>
            <person name="Yanf M."/>
            <person name="Daum C."/>
            <person name="Ng V."/>
            <person name="Clum A."/>
            <person name="Steindorff A."/>
            <person name="Ohm R."/>
            <person name="Martin F."/>
            <person name="Silar P."/>
            <person name="Natvig D."/>
            <person name="Lalanne C."/>
            <person name="Gautier V."/>
            <person name="Ament-Velasquez S.L."/>
            <person name="Kruys A."/>
            <person name="Hutchinson M.I."/>
            <person name="Powell A.J."/>
            <person name="Barry K."/>
            <person name="Miller A.N."/>
            <person name="Grigoriev I.V."/>
            <person name="Debuchy R."/>
            <person name="Gladieux P."/>
            <person name="Thoren M.H."/>
            <person name="Johannesson H."/>
        </authorList>
    </citation>
    <scope>NUCLEOTIDE SEQUENCE</scope>
    <source>
        <strain evidence="8">CBS 118394</strain>
    </source>
</reference>
<comment type="subcellular location">
    <subcellularLocation>
        <location evidence="1">Cytoplasm</location>
    </subcellularLocation>
</comment>
<evidence type="ECO:0000313" key="9">
    <source>
        <dbReference type="Proteomes" id="UP001283341"/>
    </source>
</evidence>
<evidence type="ECO:0000256" key="1">
    <source>
        <dbReference type="ARBA" id="ARBA00004496"/>
    </source>
</evidence>
<proteinExistence type="inferred from homology"/>
<protein>
    <submittedName>
        <fullName evidence="8">WD40-repeat-containing domain protein</fullName>
    </submittedName>
</protein>
<name>A0AAE0MAL9_9PEZI</name>
<reference evidence="8" key="1">
    <citation type="journal article" date="2023" name="Mol. Phylogenet. Evol.">
        <title>Genome-scale phylogeny and comparative genomics of the fungal order Sordariales.</title>
        <authorList>
            <person name="Hensen N."/>
            <person name="Bonometti L."/>
            <person name="Westerberg I."/>
            <person name="Brannstrom I.O."/>
            <person name="Guillou S."/>
            <person name="Cros-Aarteil S."/>
            <person name="Calhoun S."/>
            <person name="Haridas S."/>
            <person name="Kuo A."/>
            <person name="Mondo S."/>
            <person name="Pangilinan J."/>
            <person name="Riley R."/>
            <person name="LaButti K."/>
            <person name="Andreopoulos B."/>
            <person name="Lipzen A."/>
            <person name="Chen C."/>
            <person name="Yan M."/>
            <person name="Daum C."/>
            <person name="Ng V."/>
            <person name="Clum A."/>
            <person name="Steindorff A."/>
            <person name="Ohm R.A."/>
            <person name="Martin F."/>
            <person name="Silar P."/>
            <person name="Natvig D.O."/>
            <person name="Lalanne C."/>
            <person name="Gautier V."/>
            <person name="Ament-Velasquez S.L."/>
            <person name="Kruys A."/>
            <person name="Hutchinson M.I."/>
            <person name="Powell A.J."/>
            <person name="Barry K."/>
            <person name="Miller A.N."/>
            <person name="Grigoriev I.V."/>
            <person name="Debuchy R."/>
            <person name="Gladieux P."/>
            <person name="Hiltunen Thoren M."/>
            <person name="Johannesson H."/>
        </authorList>
    </citation>
    <scope>NUCLEOTIDE SEQUENCE</scope>
    <source>
        <strain evidence="8">CBS 118394</strain>
    </source>
</reference>
<feature type="repeat" description="WD" evidence="6">
    <location>
        <begin position="32"/>
        <end position="65"/>
    </location>
</feature>
<dbReference type="GO" id="GO:0071013">
    <property type="term" value="C:catalytic step 2 spliceosome"/>
    <property type="evidence" value="ECO:0007669"/>
    <property type="project" value="TreeGrafter"/>
</dbReference>
<comment type="similarity">
    <text evidence="5">Belongs to the WD repeat MORG1 family.</text>
</comment>
<comment type="caution">
    <text evidence="8">The sequence shown here is derived from an EMBL/GenBank/DDBJ whole genome shotgun (WGS) entry which is preliminary data.</text>
</comment>
<dbReference type="InterPro" id="IPR015943">
    <property type="entry name" value="WD40/YVTN_repeat-like_dom_sf"/>
</dbReference>
<dbReference type="InterPro" id="IPR036322">
    <property type="entry name" value="WD40_repeat_dom_sf"/>
</dbReference>
<evidence type="ECO:0000256" key="3">
    <source>
        <dbReference type="ARBA" id="ARBA00022574"/>
    </source>
</evidence>